<proteinExistence type="predicted"/>
<dbReference type="Proteomes" id="UP000533639">
    <property type="component" value="Unassembled WGS sequence"/>
</dbReference>
<dbReference type="PANTHER" id="PTHR43280:SF32">
    <property type="entry name" value="TRANSCRIPTIONAL REGULATORY PROTEIN"/>
    <property type="match status" value="1"/>
</dbReference>
<dbReference type="AlphaFoldDB" id="A0A9N8J288"/>
<dbReference type="Pfam" id="PF12833">
    <property type="entry name" value="HTH_18"/>
    <property type="match status" value="1"/>
</dbReference>
<keyword evidence="3" id="KW-0804">Transcription</keyword>
<gene>
    <name evidence="5" type="ORF">FLAPXU55_02628</name>
</gene>
<evidence type="ECO:0000256" key="3">
    <source>
        <dbReference type="ARBA" id="ARBA00023163"/>
    </source>
</evidence>
<dbReference type="InterPro" id="IPR020449">
    <property type="entry name" value="Tscrpt_reg_AraC-type_HTH"/>
</dbReference>
<evidence type="ECO:0000256" key="2">
    <source>
        <dbReference type="ARBA" id="ARBA00023125"/>
    </source>
</evidence>
<evidence type="ECO:0000313" key="5">
    <source>
        <dbReference type="EMBL" id="CAC9974931.1"/>
    </source>
</evidence>
<reference evidence="5 6" key="1">
    <citation type="submission" date="2020-06" db="EMBL/GenBank/DDBJ databases">
        <authorList>
            <person name="Criscuolo A."/>
        </authorList>
    </citation>
    <scope>NUCLEOTIDE SEQUENCE [LARGE SCALE GENOMIC DNA]</scope>
    <source>
        <strain evidence="5">PXU-55</strain>
    </source>
</reference>
<keyword evidence="1" id="KW-0805">Transcription regulation</keyword>
<feature type="domain" description="HTH araC/xylS-type" evidence="4">
    <location>
        <begin position="201"/>
        <end position="302"/>
    </location>
</feature>
<keyword evidence="2" id="KW-0238">DNA-binding</keyword>
<dbReference type="EMBL" id="CAIJDE010000044">
    <property type="protein sequence ID" value="CAC9974931.1"/>
    <property type="molecule type" value="Genomic_DNA"/>
</dbReference>
<dbReference type="SMART" id="SM00342">
    <property type="entry name" value="HTH_ARAC"/>
    <property type="match status" value="1"/>
</dbReference>
<accession>A0A9N8J288</accession>
<organism evidence="5 6">
    <name type="scientific">Flavobacterium panici</name>
    <dbReference type="NCBI Taxonomy" id="2654843"/>
    <lineage>
        <taxon>Bacteria</taxon>
        <taxon>Pseudomonadati</taxon>
        <taxon>Bacteroidota</taxon>
        <taxon>Flavobacteriia</taxon>
        <taxon>Flavobacteriales</taxon>
        <taxon>Flavobacteriaceae</taxon>
        <taxon>Flavobacterium</taxon>
    </lineage>
</organism>
<dbReference type="InterPro" id="IPR018060">
    <property type="entry name" value="HTH_AraC"/>
</dbReference>
<dbReference type="GO" id="GO:0003700">
    <property type="term" value="F:DNA-binding transcription factor activity"/>
    <property type="evidence" value="ECO:0007669"/>
    <property type="project" value="InterPro"/>
</dbReference>
<evidence type="ECO:0000313" key="6">
    <source>
        <dbReference type="Proteomes" id="UP000533639"/>
    </source>
</evidence>
<dbReference type="RefSeq" id="WP_180858190.1">
    <property type="nucleotide sequence ID" value="NZ_CAIJDE010000044.1"/>
</dbReference>
<dbReference type="Gene3D" id="1.10.10.60">
    <property type="entry name" value="Homeodomain-like"/>
    <property type="match status" value="2"/>
</dbReference>
<evidence type="ECO:0000259" key="4">
    <source>
        <dbReference type="PROSITE" id="PS01124"/>
    </source>
</evidence>
<protein>
    <submittedName>
        <fullName evidence="5">Helix-turn-helix transcriptional regulator</fullName>
    </submittedName>
</protein>
<comment type="caution">
    <text evidence="5">The sequence shown here is derived from an EMBL/GenBank/DDBJ whole genome shotgun (WGS) entry which is preliminary data.</text>
</comment>
<dbReference type="PANTHER" id="PTHR43280">
    <property type="entry name" value="ARAC-FAMILY TRANSCRIPTIONAL REGULATOR"/>
    <property type="match status" value="1"/>
</dbReference>
<sequence length="303" mass="35093">MSAFIHLQTISDLFRFFHLETPILHPLIAVVDFSQVKEQITEDTKISPDFYGLIFKNYNRNNIKYGRKIIDFQDGSLICVAPNQVLEMDEDIEVSPAMMGWGLFFHPDLIRATSLNNKLKDYSFFSYDMSEALHMSEKEKQILYDCVLKIEGELKENIDIHSQDIIVSTIELLLNYCSRFYGRQFITRKSSNNSVVTEIEKILTGYFNAKSNTEKGLPTVKFLAEQVHLSPSYLSDLLKKETGKNTQDHIHFYLIEEAKNVLLNSDKSVSEIAYSLGFEYPQYFNKLFKQKTGKTPIEFRSLN</sequence>
<dbReference type="SUPFAM" id="SSF46689">
    <property type="entry name" value="Homeodomain-like"/>
    <property type="match status" value="1"/>
</dbReference>
<evidence type="ECO:0000256" key="1">
    <source>
        <dbReference type="ARBA" id="ARBA00023015"/>
    </source>
</evidence>
<dbReference type="PRINTS" id="PR00032">
    <property type="entry name" value="HTHARAC"/>
</dbReference>
<keyword evidence="6" id="KW-1185">Reference proteome</keyword>
<dbReference type="GO" id="GO:0043565">
    <property type="term" value="F:sequence-specific DNA binding"/>
    <property type="evidence" value="ECO:0007669"/>
    <property type="project" value="InterPro"/>
</dbReference>
<dbReference type="PROSITE" id="PS01124">
    <property type="entry name" value="HTH_ARAC_FAMILY_2"/>
    <property type="match status" value="1"/>
</dbReference>
<name>A0A9N8J288_9FLAO</name>
<dbReference type="InterPro" id="IPR009057">
    <property type="entry name" value="Homeodomain-like_sf"/>
</dbReference>